<feature type="transmembrane region" description="Helical" evidence="2">
    <location>
        <begin position="162"/>
        <end position="182"/>
    </location>
</feature>
<protein>
    <submittedName>
        <fullName evidence="3">YggT family protein</fullName>
    </submittedName>
</protein>
<organism evidence="3 4">
    <name type="scientific">Biformimicrobium ophioploci</name>
    <dbReference type="NCBI Taxonomy" id="3036711"/>
    <lineage>
        <taxon>Bacteria</taxon>
        <taxon>Pseudomonadati</taxon>
        <taxon>Pseudomonadota</taxon>
        <taxon>Gammaproteobacteria</taxon>
        <taxon>Cellvibrionales</taxon>
        <taxon>Microbulbiferaceae</taxon>
        <taxon>Biformimicrobium</taxon>
    </lineage>
</organism>
<evidence type="ECO:0000256" key="2">
    <source>
        <dbReference type="SAM" id="Phobius"/>
    </source>
</evidence>
<evidence type="ECO:0000313" key="3">
    <source>
        <dbReference type="EMBL" id="GMG85932.1"/>
    </source>
</evidence>
<keyword evidence="2" id="KW-1133">Transmembrane helix</keyword>
<name>A0ABQ6LV84_9GAMM</name>
<keyword evidence="2" id="KW-0472">Membrane</keyword>
<dbReference type="Proteomes" id="UP001224392">
    <property type="component" value="Unassembled WGS sequence"/>
</dbReference>
<proteinExistence type="inferred from homology"/>
<dbReference type="RefSeq" id="WP_285762454.1">
    <property type="nucleotide sequence ID" value="NZ_BSYJ01000001.1"/>
</dbReference>
<dbReference type="PANTHER" id="PTHR33219">
    <property type="entry name" value="YLMG HOMOLOG PROTEIN 2, CHLOROPLASTIC"/>
    <property type="match status" value="1"/>
</dbReference>
<dbReference type="EMBL" id="BSYJ01000001">
    <property type="protein sequence ID" value="GMG85932.1"/>
    <property type="molecule type" value="Genomic_DNA"/>
</dbReference>
<evidence type="ECO:0000256" key="1">
    <source>
        <dbReference type="ARBA" id="ARBA00010894"/>
    </source>
</evidence>
<gene>
    <name evidence="3" type="ORF">MNKW57_02530</name>
</gene>
<dbReference type="InterPro" id="IPR003425">
    <property type="entry name" value="CCB3/YggT"/>
</dbReference>
<comment type="similarity">
    <text evidence="1">Belongs to the YggT family.</text>
</comment>
<sequence length="195" mass="21011">MNVASQIGVLVLQTLATLFLIMVLLRFMLQLARADFYNPVSQSIVRFTNPLLKPLRKVIPGLGGLDLASLVLALLVGFVLVEGKTLMVLGKAVPVLQALIWSAIGVLSTMAKIYFWALIVSIIASWIAPGSRNPVLELLSQLLRPIMAPVHKLIPPMGGLDISPIFVLLGLGVVDILIRALAQGAHMRAGYFLGL</sequence>
<reference evidence="3 4" key="1">
    <citation type="submission" date="2023-04" db="EMBL/GenBank/DDBJ databases">
        <title>Marinobulbifer ophiurae gen. nov., sp. Nov., isolate from tissue of brittle star Ophioplocus japonicus.</title>
        <authorList>
            <person name="Kawano K."/>
            <person name="Sawayama S."/>
            <person name="Nakagawa S."/>
        </authorList>
    </citation>
    <scope>NUCLEOTIDE SEQUENCE [LARGE SCALE GENOMIC DNA]</scope>
    <source>
        <strain evidence="3 4">NKW57</strain>
    </source>
</reference>
<dbReference type="Pfam" id="PF02325">
    <property type="entry name" value="CCB3_YggT"/>
    <property type="match status" value="2"/>
</dbReference>
<accession>A0ABQ6LV84</accession>
<feature type="transmembrane region" description="Helical" evidence="2">
    <location>
        <begin position="101"/>
        <end position="128"/>
    </location>
</feature>
<keyword evidence="2" id="KW-0812">Transmembrane</keyword>
<dbReference type="PANTHER" id="PTHR33219:SF14">
    <property type="entry name" value="PROTEIN COFACTOR ASSEMBLY OF COMPLEX C SUBUNIT B CCB3, CHLOROPLASTIC-RELATED"/>
    <property type="match status" value="1"/>
</dbReference>
<keyword evidence="4" id="KW-1185">Reference proteome</keyword>
<feature type="transmembrane region" description="Helical" evidence="2">
    <location>
        <begin position="58"/>
        <end position="81"/>
    </location>
</feature>
<evidence type="ECO:0000313" key="4">
    <source>
        <dbReference type="Proteomes" id="UP001224392"/>
    </source>
</evidence>
<comment type="caution">
    <text evidence="3">The sequence shown here is derived from an EMBL/GenBank/DDBJ whole genome shotgun (WGS) entry which is preliminary data.</text>
</comment>